<keyword evidence="3" id="KW-1185">Reference proteome</keyword>
<dbReference type="AlphaFoldDB" id="S9PH26"/>
<evidence type="ECO:0000313" key="3">
    <source>
        <dbReference type="Proteomes" id="UP000011682"/>
    </source>
</evidence>
<evidence type="ECO:0000313" key="2">
    <source>
        <dbReference type="EMBL" id="EPX62396.1"/>
    </source>
</evidence>
<proteinExistence type="predicted"/>
<name>S9PH26_CYSF2</name>
<comment type="caution">
    <text evidence="2">The sequence shown here is derived from an EMBL/GenBank/DDBJ whole genome shotgun (WGS) entry which is preliminary data.</text>
</comment>
<organism evidence="2 3">
    <name type="scientific">Cystobacter fuscus (strain ATCC 25194 / DSM 2262 / NBRC 100088 / M29)</name>
    <dbReference type="NCBI Taxonomy" id="1242864"/>
    <lineage>
        <taxon>Bacteria</taxon>
        <taxon>Pseudomonadati</taxon>
        <taxon>Myxococcota</taxon>
        <taxon>Myxococcia</taxon>
        <taxon>Myxococcales</taxon>
        <taxon>Cystobacterineae</taxon>
        <taxon>Archangiaceae</taxon>
        <taxon>Cystobacter</taxon>
    </lineage>
</organism>
<dbReference type="EMBL" id="ANAH02000007">
    <property type="protein sequence ID" value="EPX62396.1"/>
    <property type="molecule type" value="Genomic_DNA"/>
</dbReference>
<reference evidence="2" key="1">
    <citation type="submission" date="2013-05" db="EMBL/GenBank/DDBJ databases">
        <title>Genome assembly of Cystobacter fuscus DSM 2262.</title>
        <authorList>
            <person name="Sharma G."/>
            <person name="Khatri I."/>
            <person name="Kaur C."/>
            <person name="Mayilraj S."/>
            <person name="Subramanian S."/>
        </authorList>
    </citation>
    <scope>NUCLEOTIDE SEQUENCE [LARGE SCALE GENOMIC DNA]</scope>
    <source>
        <strain evidence="2">DSM 2262</strain>
    </source>
</reference>
<evidence type="ECO:0000256" key="1">
    <source>
        <dbReference type="SAM" id="MobiDB-lite"/>
    </source>
</evidence>
<protein>
    <submittedName>
        <fullName evidence="2">Uncharacterized protein</fullName>
    </submittedName>
</protein>
<dbReference type="Proteomes" id="UP000011682">
    <property type="component" value="Unassembled WGS sequence"/>
</dbReference>
<accession>S9PH26</accession>
<feature type="region of interest" description="Disordered" evidence="1">
    <location>
        <begin position="1"/>
        <end position="20"/>
    </location>
</feature>
<sequence>MSSRLVRRMEGGREGGSLSLTPSTRLYLMRGLLHGARDRAA</sequence>
<gene>
    <name evidence="2" type="ORF">D187_008584</name>
</gene>